<keyword evidence="1" id="KW-0175">Coiled coil</keyword>
<dbReference type="Proteomes" id="UP000199341">
    <property type="component" value="Unassembled WGS sequence"/>
</dbReference>
<evidence type="ECO:0000256" key="2">
    <source>
        <dbReference type="SAM" id="MobiDB-lite"/>
    </source>
</evidence>
<dbReference type="EMBL" id="FNIE01000006">
    <property type="protein sequence ID" value="SDN87636.1"/>
    <property type="molecule type" value="Genomic_DNA"/>
</dbReference>
<organism evidence="3 4">
    <name type="scientific">Actinacidiphila guanduensis</name>
    <dbReference type="NCBI Taxonomy" id="310781"/>
    <lineage>
        <taxon>Bacteria</taxon>
        <taxon>Bacillati</taxon>
        <taxon>Actinomycetota</taxon>
        <taxon>Actinomycetes</taxon>
        <taxon>Kitasatosporales</taxon>
        <taxon>Streptomycetaceae</taxon>
        <taxon>Actinacidiphila</taxon>
    </lineage>
</organism>
<evidence type="ECO:0000256" key="1">
    <source>
        <dbReference type="SAM" id="Coils"/>
    </source>
</evidence>
<evidence type="ECO:0000313" key="4">
    <source>
        <dbReference type="Proteomes" id="UP000199341"/>
    </source>
</evidence>
<dbReference type="STRING" id="310781.SAMN05216259_10690"/>
<dbReference type="RefSeq" id="WP_093784900.1">
    <property type="nucleotide sequence ID" value="NZ_FNIE01000006.1"/>
</dbReference>
<dbReference type="NCBIfam" id="TIGR03544">
    <property type="entry name" value="DivI1A_domain"/>
    <property type="match status" value="1"/>
</dbReference>
<dbReference type="AlphaFoldDB" id="A0A1H0EZB0"/>
<feature type="region of interest" description="Disordered" evidence="2">
    <location>
        <begin position="1"/>
        <end position="26"/>
    </location>
</feature>
<proteinExistence type="predicted"/>
<evidence type="ECO:0000313" key="3">
    <source>
        <dbReference type="EMBL" id="SDN87636.1"/>
    </source>
</evidence>
<reference evidence="3 4" key="1">
    <citation type="submission" date="2016-10" db="EMBL/GenBank/DDBJ databases">
        <authorList>
            <person name="de Groot N.N."/>
        </authorList>
    </citation>
    <scope>NUCLEOTIDE SEQUENCE [LARGE SCALE GENOMIC DNA]</scope>
    <source>
        <strain evidence="3 4">CGMCC 4.2022</strain>
    </source>
</reference>
<keyword evidence="4" id="KW-1185">Reference proteome</keyword>
<sequence>MSSETTASARAHTRGGFAPARGRGYRPDQVDRFLDELSEDRDAAWERAARLTVLANEMEAECAALRRQVEALGPADFATLGPGAQELLQMVEEEAAAVRERAEVEAQYARDAADTARRTLQDEARAAASARLAAAEEQAQRVLDEACGQAAEILGSARSEADSVRGGAAAALDAVRQQAGQDAAAADTEQRGRLQSLEHELAEQQAVVEGRLNGLLADAERRLAEAQRERSAAEDMLRRRQAEADARADQLIEQARLHEERVRREAERVLREHEQHRDEVRAHLAHIRATLAGITGRG</sequence>
<feature type="coiled-coil region" evidence="1">
    <location>
        <begin position="209"/>
        <end position="283"/>
    </location>
</feature>
<name>A0A1H0EZB0_9ACTN</name>
<dbReference type="OrthoDB" id="4146319at2"/>
<protein>
    <submittedName>
        <fullName evidence="3">DivIVA domain-containing protein</fullName>
    </submittedName>
</protein>
<gene>
    <name evidence="3" type="ORF">SAMN05216259_10690</name>
</gene>
<accession>A0A1H0EZB0</accession>
<dbReference type="InterPro" id="IPR019933">
    <property type="entry name" value="DivIVA_domain"/>
</dbReference>